<dbReference type="EMBL" id="CP028777">
    <property type="protein sequence ID" value="AWU78201.1"/>
    <property type="molecule type" value="Genomic_DNA"/>
</dbReference>
<dbReference type="Proteomes" id="UP000249293">
    <property type="component" value="Chromosome 5"/>
</dbReference>
<evidence type="ECO:0000313" key="5">
    <source>
        <dbReference type="Proteomes" id="UP000249293"/>
    </source>
</evidence>
<reference evidence="4" key="1">
    <citation type="journal article" date="2014" name="Microb. Cell Fact.">
        <title>Exploiting Issatchenkia orientalis SD108 for succinic acid production.</title>
        <authorList>
            <person name="Xiao H."/>
            <person name="Shao Z."/>
            <person name="Jiang Y."/>
            <person name="Dole S."/>
            <person name="Zhao H."/>
        </authorList>
    </citation>
    <scope>NUCLEOTIDE SEQUENCE [LARGE SCALE GENOMIC DNA]</scope>
    <source>
        <strain evidence="4">SD108</strain>
    </source>
</reference>
<accession>A0A099NWF3</accession>
<dbReference type="AlphaFoldDB" id="A0A099NWF3"/>
<reference evidence="3" key="2">
    <citation type="submission" date="2014-08" db="EMBL/GenBank/DDBJ databases">
        <title>Exploiting Issatchenkia orientalis SD108 for Succinic Acid Production.</title>
        <authorList>
            <person name="Xiao H."/>
            <person name="Shao Z."/>
            <person name="Jiang Y."/>
            <person name="Dole S."/>
            <person name="Zhao H."/>
        </authorList>
    </citation>
    <scope>NUCLEOTIDE SEQUENCE [LARGE SCALE GENOMIC DNA]</scope>
    <source>
        <strain evidence="3">SD108</strain>
    </source>
</reference>
<dbReference type="EMBL" id="JQFK01000089">
    <property type="protein sequence ID" value="KGK36282.1"/>
    <property type="molecule type" value="Genomic_DNA"/>
</dbReference>
<dbReference type="RefSeq" id="XP_029323677.1">
    <property type="nucleotide sequence ID" value="XM_029467817.1"/>
</dbReference>
<dbReference type="STRING" id="4909.A0A099NWF3"/>
<sequence>MVSKLVFKGDKTKNKPKKRNSNRGTEKATKTERFFPINGRLKKMNEIDLNSITTGWTILFPIDLTYAKKSIIDSNSGKLPIIITFENEEKKRILEERKTTENGAIKTFLKFTDDFETSDPNAIINYTDAVSSLPITNIEPKSVNQVFILSDVTSLFGSSKKFIESNSSRASLYSIQTTTGKYLMHNLSTNELELSVTLTENSVFTLNHYLLDGIPKYRLCIGKNTTQTMVIAGSDIPKVINDEEDVLDSISRFTIKLKCEDAYTTKQILQASYDESRPQESSGFISGNVKKTVLDLAKNGFKLNDKIISEISNAYKSGNLNEWVVEFKEKNVHDRRT</sequence>
<dbReference type="GeneID" id="40386060"/>
<keyword evidence="5" id="KW-1185">Reference proteome</keyword>
<evidence type="ECO:0000313" key="3">
    <source>
        <dbReference type="EMBL" id="KGK36282.1"/>
    </source>
</evidence>
<organism evidence="3 4">
    <name type="scientific">Pichia kudriavzevii</name>
    <name type="common">Yeast</name>
    <name type="synonym">Issatchenkia orientalis</name>
    <dbReference type="NCBI Taxonomy" id="4909"/>
    <lineage>
        <taxon>Eukaryota</taxon>
        <taxon>Fungi</taxon>
        <taxon>Dikarya</taxon>
        <taxon>Ascomycota</taxon>
        <taxon>Saccharomycotina</taxon>
        <taxon>Pichiomycetes</taxon>
        <taxon>Pichiales</taxon>
        <taxon>Pichiaceae</taxon>
        <taxon>Pichia</taxon>
    </lineage>
</organism>
<dbReference type="KEGG" id="pkz:C5L36_0E02640"/>
<proteinExistence type="predicted"/>
<dbReference type="OrthoDB" id="5539371at2759"/>
<dbReference type="Proteomes" id="UP000029867">
    <property type="component" value="Unassembled WGS sequence"/>
</dbReference>
<dbReference type="HOGENOM" id="CLU_824017_0_0_1"/>
<dbReference type="VEuPathDB" id="FungiDB:C5L36_0E02640"/>
<evidence type="ECO:0000313" key="4">
    <source>
        <dbReference type="Proteomes" id="UP000029867"/>
    </source>
</evidence>
<name>A0A099NWF3_PICKU</name>
<gene>
    <name evidence="2" type="ORF">C5L36_0E02640</name>
    <name evidence="3" type="ORF">JL09_g4571</name>
</gene>
<reference evidence="2 5" key="3">
    <citation type="submission" date="2018-06" db="EMBL/GenBank/DDBJ databases">
        <title>Population genomics shows no distinction between pathogenic Candida krusei and environmental Pichia kudriavzevii: One species, four names.</title>
        <authorList>
            <person name="Douglass A.P."/>
            <person name="Offei B."/>
            <person name="Braun-Galleani S."/>
            <person name="Coughlan A.Y."/>
            <person name="Martos A."/>
            <person name="Ortiz-Merino R.A."/>
            <person name="Byrne K.P."/>
            <person name="Wolfe K.H."/>
        </authorList>
    </citation>
    <scope>NUCLEOTIDE SEQUENCE [LARGE SCALE GENOMIC DNA]</scope>
    <source>
        <strain evidence="2 5">CBS573</strain>
    </source>
</reference>
<feature type="region of interest" description="Disordered" evidence="1">
    <location>
        <begin position="8"/>
        <end position="30"/>
    </location>
</feature>
<protein>
    <submittedName>
        <fullName evidence="3">Uncharacterized protein</fullName>
    </submittedName>
</protein>
<evidence type="ECO:0000256" key="1">
    <source>
        <dbReference type="SAM" id="MobiDB-lite"/>
    </source>
</evidence>
<evidence type="ECO:0000313" key="2">
    <source>
        <dbReference type="EMBL" id="AWU78201.1"/>
    </source>
</evidence>